<gene>
    <name evidence="1" type="ORF">QFC19_002157</name>
</gene>
<sequence length="310" mass="34801">MSDKLQRTITRFRAKIDAGSYYEAHQTVRTITNRYVKAKQYSDAIDLLYQAASILAAKSEYASATDLIIYLLAVYSEAGIICDAAHKEYKMKLIELVNQLPQTDPALADLAKKSTNWSQENTENKFGDADLHHLFGLKFLGAIRKSTATNDEKSKLFAIAELHCVLGTSESRDAYCQFLYDVWAINGGDPGIFMARGALNYGYLKNVTFAQEFVHQFIKLIGANEFKQEGGISYNENYPLCNFVQLLVLTLSKEEAGNKFLKLLDHYKPNLEKAQLVAPVEYLGKTYFQLKLGNTGGQNMFANMMGGLFK</sequence>
<comment type="caution">
    <text evidence="1">The sequence shown here is derived from an EMBL/GenBank/DDBJ whole genome shotgun (WGS) entry which is preliminary data.</text>
</comment>
<evidence type="ECO:0000313" key="1">
    <source>
        <dbReference type="EMBL" id="KAJ9109405.1"/>
    </source>
</evidence>
<organism evidence="1 2">
    <name type="scientific">Naganishia cerealis</name>
    <dbReference type="NCBI Taxonomy" id="610337"/>
    <lineage>
        <taxon>Eukaryota</taxon>
        <taxon>Fungi</taxon>
        <taxon>Dikarya</taxon>
        <taxon>Basidiomycota</taxon>
        <taxon>Agaricomycotina</taxon>
        <taxon>Tremellomycetes</taxon>
        <taxon>Filobasidiales</taxon>
        <taxon>Filobasidiaceae</taxon>
        <taxon>Naganishia</taxon>
    </lineage>
</organism>
<reference evidence="1" key="1">
    <citation type="submission" date="2023-04" db="EMBL/GenBank/DDBJ databases">
        <title>Draft Genome sequencing of Naganishia species isolated from polar environments using Oxford Nanopore Technology.</title>
        <authorList>
            <person name="Leo P."/>
            <person name="Venkateswaran K."/>
        </authorList>
    </citation>
    <scope>NUCLEOTIDE SEQUENCE</scope>
    <source>
        <strain evidence="1">MNA-CCFEE 5261</strain>
    </source>
</reference>
<proteinExistence type="predicted"/>
<dbReference type="Proteomes" id="UP001241377">
    <property type="component" value="Unassembled WGS sequence"/>
</dbReference>
<name>A0ACC2WCC8_9TREE</name>
<protein>
    <submittedName>
        <fullName evidence="1">Uncharacterized protein</fullName>
    </submittedName>
</protein>
<evidence type="ECO:0000313" key="2">
    <source>
        <dbReference type="Proteomes" id="UP001241377"/>
    </source>
</evidence>
<keyword evidence="2" id="KW-1185">Reference proteome</keyword>
<dbReference type="EMBL" id="JASBWR010000018">
    <property type="protein sequence ID" value="KAJ9109405.1"/>
    <property type="molecule type" value="Genomic_DNA"/>
</dbReference>
<accession>A0ACC2WCC8</accession>